<proteinExistence type="predicted"/>
<feature type="non-terminal residue" evidence="2">
    <location>
        <position position="278"/>
    </location>
</feature>
<keyword evidence="3" id="KW-1185">Reference proteome</keyword>
<sequence length="278" mass="31005">MQRKIRESPNKLGAEEGEPLEETPKNKKNDHEECYALIGHYCEVLRVEGVTHFADTVKINNVPTNTISLGLFLLSLMDKESLDEASERFQEILCRCPHHDFPREQLNKIFYSGLSTLNWTNIDLADRTVTHPLNIADDVLGALFSLPHSSELLPFDETDTLSCFCPLVIIIPSRRTIATLVAIIPSMICDLGDGVIVAPCPQPKVVLEVPDHAAIYGHDFLDASSMDDDIVHVLHGETTTILDMYILTTTINALVGGNQELLPQLNDHVVLKYNPQWA</sequence>
<evidence type="ECO:0000313" key="3">
    <source>
        <dbReference type="Proteomes" id="UP000257109"/>
    </source>
</evidence>
<reference evidence="2" key="1">
    <citation type="submission" date="2018-05" db="EMBL/GenBank/DDBJ databases">
        <title>Draft genome of Mucuna pruriens seed.</title>
        <authorList>
            <person name="Nnadi N.E."/>
            <person name="Vos R."/>
            <person name="Hasami M.H."/>
            <person name="Devisetty U.K."/>
            <person name="Aguiy J.C."/>
        </authorList>
    </citation>
    <scope>NUCLEOTIDE SEQUENCE [LARGE SCALE GENOMIC DNA]</scope>
    <source>
        <strain evidence="2">JCA_2017</strain>
    </source>
</reference>
<dbReference type="EMBL" id="QJKJ01002490">
    <property type="protein sequence ID" value="RDY02647.1"/>
    <property type="molecule type" value="Genomic_DNA"/>
</dbReference>
<gene>
    <name evidence="2" type="ORF">CR513_13869</name>
</gene>
<feature type="region of interest" description="Disordered" evidence="1">
    <location>
        <begin position="1"/>
        <end position="27"/>
    </location>
</feature>
<feature type="non-terminal residue" evidence="2">
    <location>
        <position position="1"/>
    </location>
</feature>
<dbReference type="AlphaFoldDB" id="A0A371HIL7"/>
<evidence type="ECO:0000313" key="2">
    <source>
        <dbReference type="EMBL" id="RDY02647.1"/>
    </source>
</evidence>
<accession>A0A371HIL7</accession>
<comment type="caution">
    <text evidence="2">The sequence shown here is derived from an EMBL/GenBank/DDBJ whole genome shotgun (WGS) entry which is preliminary data.</text>
</comment>
<organism evidence="2 3">
    <name type="scientific">Mucuna pruriens</name>
    <name type="common">Velvet bean</name>
    <name type="synonym">Dolichos pruriens</name>
    <dbReference type="NCBI Taxonomy" id="157652"/>
    <lineage>
        <taxon>Eukaryota</taxon>
        <taxon>Viridiplantae</taxon>
        <taxon>Streptophyta</taxon>
        <taxon>Embryophyta</taxon>
        <taxon>Tracheophyta</taxon>
        <taxon>Spermatophyta</taxon>
        <taxon>Magnoliopsida</taxon>
        <taxon>eudicotyledons</taxon>
        <taxon>Gunneridae</taxon>
        <taxon>Pentapetalae</taxon>
        <taxon>rosids</taxon>
        <taxon>fabids</taxon>
        <taxon>Fabales</taxon>
        <taxon>Fabaceae</taxon>
        <taxon>Papilionoideae</taxon>
        <taxon>50 kb inversion clade</taxon>
        <taxon>NPAAA clade</taxon>
        <taxon>indigoferoid/millettioid clade</taxon>
        <taxon>Phaseoleae</taxon>
        <taxon>Mucuna</taxon>
    </lineage>
</organism>
<evidence type="ECO:0000256" key="1">
    <source>
        <dbReference type="SAM" id="MobiDB-lite"/>
    </source>
</evidence>
<dbReference type="Proteomes" id="UP000257109">
    <property type="component" value="Unassembled WGS sequence"/>
</dbReference>
<name>A0A371HIL7_MUCPR</name>
<protein>
    <submittedName>
        <fullName evidence="2">Uncharacterized protein</fullName>
    </submittedName>
</protein>